<evidence type="ECO:0000256" key="1">
    <source>
        <dbReference type="PIRSR" id="PIRSR038925-1"/>
    </source>
</evidence>
<evidence type="ECO:0000313" key="6">
    <source>
        <dbReference type="Proteomes" id="UP000031524"/>
    </source>
</evidence>
<dbReference type="InterPro" id="IPR036597">
    <property type="entry name" value="Fido-like_dom_sf"/>
</dbReference>
<keyword evidence="1" id="KW-0067">ATP-binding</keyword>
<dbReference type="PANTHER" id="PTHR13504">
    <property type="entry name" value="FIDO DOMAIN-CONTAINING PROTEIN DDB_G0283145"/>
    <property type="match status" value="1"/>
</dbReference>
<evidence type="ECO:0000256" key="2">
    <source>
        <dbReference type="PIRSR" id="PIRSR640198-1"/>
    </source>
</evidence>
<reference evidence="5 6" key="1">
    <citation type="submission" date="2013-04" db="EMBL/GenBank/DDBJ databases">
        <title>Complete genome sequence of Corynebacterium humireducens DSM 45392(T), isolated from a wastewater-fed microbial fuel cell.</title>
        <authorList>
            <person name="Ruckert C."/>
            <person name="Albersmeier A."/>
            <person name="Kalinowski J."/>
        </authorList>
    </citation>
    <scope>NUCLEOTIDE SEQUENCE [LARGE SCALE GENOMIC DNA]</scope>
    <source>
        <strain evidence="6">MFC-5</strain>
    </source>
</reference>
<dbReference type="PROSITE" id="PS51459">
    <property type="entry name" value="FIDO"/>
    <property type="match status" value="1"/>
</dbReference>
<feature type="binding site" evidence="3">
    <location>
        <begin position="276"/>
        <end position="277"/>
    </location>
    <ligand>
        <name>ATP</name>
        <dbReference type="ChEBI" id="CHEBI:30616"/>
    </ligand>
</feature>
<dbReference type="InterPro" id="IPR025758">
    <property type="entry name" value="Fic/DOC_N"/>
</dbReference>
<feature type="active site" evidence="2">
    <location>
        <position position="234"/>
    </location>
</feature>
<name>A0A0B5D4P4_9CORY</name>
<feature type="binding site" evidence="1">
    <location>
        <position position="276"/>
    </location>
    <ligand>
        <name>ATP</name>
        <dbReference type="ChEBI" id="CHEBI:30616"/>
    </ligand>
</feature>
<evidence type="ECO:0000259" key="4">
    <source>
        <dbReference type="PROSITE" id="PS51459"/>
    </source>
</evidence>
<evidence type="ECO:0000256" key="3">
    <source>
        <dbReference type="PIRSR" id="PIRSR640198-2"/>
    </source>
</evidence>
<feature type="binding site" evidence="3">
    <location>
        <begin position="238"/>
        <end position="245"/>
    </location>
    <ligand>
        <name>ATP</name>
        <dbReference type="ChEBI" id="CHEBI:30616"/>
    </ligand>
</feature>
<dbReference type="InterPro" id="IPR048770">
    <property type="entry name" value="SoFic-like_C"/>
</dbReference>
<dbReference type="Pfam" id="PF21248">
    <property type="entry name" value="SoFic-like_C"/>
    <property type="match status" value="1"/>
</dbReference>
<proteinExistence type="predicted"/>
<dbReference type="Pfam" id="PF13784">
    <property type="entry name" value="Fic_N"/>
    <property type="match status" value="1"/>
</dbReference>
<dbReference type="PIRSF" id="PIRSF038925">
    <property type="entry name" value="AMP-prot_trans"/>
    <property type="match status" value="1"/>
</dbReference>
<feature type="binding site" evidence="1">
    <location>
        <position position="234"/>
    </location>
    <ligand>
        <name>ATP</name>
        <dbReference type="ChEBI" id="CHEBI:30616"/>
    </ligand>
</feature>
<keyword evidence="6" id="KW-1185">Reference proteome</keyword>
<feature type="binding site" evidence="1">
    <location>
        <begin position="239"/>
        <end position="245"/>
    </location>
    <ligand>
        <name>ATP</name>
        <dbReference type="ChEBI" id="CHEBI:30616"/>
    </ligand>
</feature>
<dbReference type="InterPro" id="IPR003812">
    <property type="entry name" value="Fido"/>
</dbReference>
<gene>
    <name evidence="5" type="ORF">B842_00360</name>
</gene>
<dbReference type="KEGG" id="chm:B842_00360"/>
<dbReference type="STRING" id="1223515.B842_00360"/>
<dbReference type="Proteomes" id="UP000031524">
    <property type="component" value="Chromosome"/>
</dbReference>
<dbReference type="PANTHER" id="PTHR13504:SF35">
    <property type="entry name" value="PROTEIN ADENYLYLTRANSFERASE SOFIC"/>
    <property type="match status" value="1"/>
</dbReference>
<dbReference type="GO" id="GO:0005524">
    <property type="term" value="F:ATP binding"/>
    <property type="evidence" value="ECO:0007669"/>
    <property type="project" value="UniProtKB-KW"/>
</dbReference>
<dbReference type="EMBL" id="CP005286">
    <property type="protein sequence ID" value="AJE31932.1"/>
    <property type="molecule type" value="Genomic_DNA"/>
</dbReference>
<dbReference type="InterPro" id="IPR026287">
    <property type="entry name" value="SoFic-like"/>
</dbReference>
<keyword evidence="1" id="KW-0547">Nucleotide-binding</keyword>
<dbReference type="Pfam" id="PF02661">
    <property type="entry name" value="Fic"/>
    <property type="match status" value="1"/>
</dbReference>
<accession>A0A0B5D4P4</accession>
<dbReference type="InterPro" id="IPR040198">
    <property type="entry name" value="Fido_containing"/>
</dbReference>
<feature type="binding site" evidence="1">
    <location>
        <position position="108"/>
    </location>
    <ligand>
        <name>ATP</name>
        <dbReference type="ChEBI" id="CHEBI:30616"/>
    </ligand>
</feature>
<dbReference type="AlphaFoldDB" id="A0A0B5D4P4"/>
<organism evidence="5 6">
    <name type="scientific">Corynebacterium humireducens NBRC 106098 = DSM 45392</name>
    <dbReference type="NCBI Taxonomy" id="1223515"/>
    <lineage>
        <taxon>Bacteria</taxon>
        <taxon>Bacillati</taxon>
        <taxon>Actinomycetota</taxon>
        <taxon>Actinomycetes</taxon>
        <taxon>Mycobacteriales</taxon>
        <taxon>Corynebacteriaceae</taxon>
        <taxon>Corynebacterium</taxon>
    </lineage>
</organism>
<sequence>MVPEFSLVTIIPKDHMSIFGRKIDISPGYAYAVYMNGMPSTFDPDLPYNDLPPLPPPIEVETRGVLKAVVAAREQLAALDTACRLIPNPHIITSTIPLREAQASTEIENIVTTNDELFRAAWAVDADPSPATKEALRYREALHRGVAQLGERPVSVKTAEMLGSILQGGPALIRSTPGTFIGDPAKKTRVYTPPEGREVIERHLGAWERFIYSDHDLDPLVLMAVTHYQFEAIHPFYDGNGRTGRLLNVLLLIQANLLQLPVLYLSGYIVSNKSEYYRLLRAVTEESAWEDWVLFMVRGVEQAARDAYELINRLRDLQEQTAAEIRGIGGIQPAAELAEVLLMNPYVRIQDVIDAELAQRQTASNWLAKLVRAGLLVEVKVGRQKIFVNGRALEILT</sequence>
<dbReference type="Gene3D" id="1.10.3290.10">
    <property type="entry name" value="Fido-like domain"/>
    <property type="match status" value="1"/>
</dbReference>
<dbReference type="SUPFAM" id="SSF140931">
    <property type="entry name" value="Fic-like"/>
    <property type="match status" value="1"/>
</dbReference>
<evidence type="ECO:0000313" key="5">
    <source>
        <dbReference type="EMBL" id="AJE31932.1"/>
    </source>
</evidence>
<feature type="domain" description="Fido" evidence="4">
    <location>
        <begin position="149"/>
        <end position="298"/>
    </location>
</feature>
<dbReference type="HOGENOM" id="CLU_047250_1_1_11"/>
<protein>
    <recommendedName>
        <fullName evidence="4">Fido domain-containing protein</fullName>
    </recommendedName>
</protein>